<reference evidence="2 3" key="1">
    <citation type="journal article" date="2016" name="Mol. Biol. Evol.">
        <title>Comparative Genomics of Early-Diverging Mushroom-Forming Fungi Provides Insights into the Origins of Lignocellulose Decay Capabilities.</title>
        <authorList>
            <person name="Nagy L.G."/>
            <person name="Riley R."/>
            <person name="Tritt A."/>
            <person name="Adam C."/>
            <person name="Daum C."/>
            <person name="Floudas D."/>
            <person name="Sun H."/>
            <person name="Yadav J.S."/>
            <person name="Pangilinan J."/>
            <person name="Larsson K.H."/>
            <person name="Matsuura K."/>
            <person name="Barry K."/>
            <person name="Labutti K."/>
            <person name="Kuo R."/>
            <person name="Ohm R.A."/>
            <person name="Bhattacharya S.S."/>
            <person name="Shirouzu T."/>
            <person name="Yoshinaga Y."/>
            <person name="Martin F.M."/>
            <person name="Grigoriev I.V."/>
            <person name="Hibbett D.S."/>
        </authorList>
    </citation>
    <scope>NUCLEOTIDE SEQUENCE [LARGE SCALE GENOMIC DNA]</scope>
    <source>
        <strain evidence="2 3">HHB14362 ss-1</strain>
    </source>
</reference>
<accession>A0A165SXY8</accession>
<protein>
    <submittedName>
        <fullName evidence="2">Uncharacterized protein</fullName>
    </submittedName>
</protein>
<organism evidence="2 3">
    <name type="scientific">Neolentinus lepideus HHB14362 ss-1</name>
    <dbReference type="NCBI Taxonomy" id="1314782"/>
    <lineage>
        <taxon>Eukaryota</taxon>
        <taxon>Fungi</taxon>
        <taxon>Dikarya</taxon>
        <taxon>Basidiomycota</taxon>
        <taxon>Agaricomycotina</taxon>
        <taxon>Agaricomycetes</taxon>
        <taxon>Gloeophyllales</taxon>
        <taxon>Gloeophyllaceae</taxon>
        <taxon>Neolentinus</taxon>
    </lineage>
</organism>
<evidence type="ECO:0000313" key="2">
    <source>
        <dbReference type="EMBL" id="KZT25841.1"/>
    </source>
</evidence>
<dbReference type="InParanoid" id="A0A165SXY8"/>
<evidence type="ECO:0000313" key="3">
    <source>
        <dbReference type="Proteomes" id="UP000076761"/>
    </source>
</evidence>
<dbReference type="Proteomes" id="UP000076761">
    <property type="component" value="Unassembled WGS sequence"/>
</dbReference>
<feature type="region of interest" description="Disordered" evidence="1">
    <location>
        <begin position="1"/>
        <end position="31"/>
    </location>
</feature>
<dbReference type="EMBL" id="KV425569">
    <property type="protein sequence ID" value="KZT25841.1"/>
    <property type="molecule type" value="Genomic_DNA"/>
</dbReference>
<sequence>MHRRRRDRITHIPLRQGQYRRRRPPRCVQSKNAAPGDRLVWRARGGKLVAGDVVSAVIPLRSLPLEDVRGFQMPDLDAPVTSIVAEMEVLVKRAEASEGRVKERGRGALLSISLHEVWEGMIRNYTHQSYYAIPFPAGAIAERSDRSQTRILDDLLRSILIALYSSSAILPIHNSIAALFAPMVPEIILVRLQQSSRYSSPVEHRNQIKAPVGRAVNTNEIYL</sequence>
<keyword evidence="3" id="KW-1185">Reference proteome</keyword>
<dbReference type="AlphaFoldDB" id="A0A165SXY8"/>
<proteinExistence type="predicted"/>
<gene>
    <name evidence="2" type="ORF">NEOLEDRAFT_277398</name>
</gene>
<name>A0A165SXY8_9AGAM</name>
<evidence type="ECO:0000256" key="1">
    <source>
        <dbReference type="SAM" id="MobiDB-lite"/>
    </source>
</evidence>